<protein>
    <submittedName>
        <fullName evidence="5">Uncharacterized protein</fullName>
    </submittedName>
</protein>
<dbReference type="OrthoDB" id="9766687at2"/>
<dbReference type="SUPFAM" id="SSF52540">
    <property type="entry name" value="P-loop containing nucleoside triphosphate hydrolases"/>
    <property type="match status" value="1"/>
</dbReference>
<dbReference type="EMBL" id="MPRL01000030">
    <property type="protein sequence ID" value="OOZ40204.1"/>
    <property type="molecule type" value="Genomic_DNA"/>
</dbReference>
<evidence type="ECO:0000256" key="4">
    <source>
        <dbReference type="PROSITE-ProRule" id="PRU00339"/>
    </source>
</evidence>
<accession>A0A1T2L564</accession>
<dbReference type="PANTHER" id="PTHR12788:SF10">
    <property type="entry name" value="PROTEIN-TYROSINE SULFOTRANSFERASE"/>
    <property type="match status" value="1"/>
</dbReference>
<organism evidence="5 6">
    <name type="scientific">Solemya pervernicosa gill symbiont</name>
    <dbReference type="NCBI Taxonomy" id="642797"/>
    <lineage>
        <taxon>Bacteria</taxon>
        <taxon>Pseudomonadati</taxon>
        <taxon>Pseudomonadota</taxon>
        <taxon>Gammaproteobacteria</taxon>
        <taxon>sulfur-oxidizing symbionts</taxon>
    </lineage>
</organism>
<feature type="repeat" description="TPR" evidence="4">
    <location>
        <begin position="191"/>
        <end position="224"/>
    </location>
</feature>
<keyword evidence="3 4" id="KW-0802">TPR repeat</keyword>
<evidence type="ECO:0000256" key="1">
    <source>
        <dbReference type="ARBA" id="ARBA00022679"/>
    </source>
</evidence>
<keyword evidence="1" id="KW-0808">Transferase</keyword>
<name>A0A1T2L564_9GAMM</name>
<dbReference type="SMART" id="SM00028">
    <property type="entry name" value="TPR"/>
    <property type="match status" value="4"/>
</dbReference>
<gene>
    <name evidence="5" type="ORF">BOW53_08520</name>
</gene>
<dbReference type="InterPro" id="IPR027417">
    <property type="entry name" value="P-loop_NTPase"/>
</dbReference>
<reference evidence="5 6" key="1">
    <citation type="submission" date="2016-11" db="EMBL/GenBank/DDBJ databases">
        <title>Mixed transmission modes and dynamic genome evolution in an obligate animal-bacterial symbiosis.</title>
        <authorList>
            <person name="Russell S.L."/>
            <person name="Corbett-Detig R.B."/>
            <person name="Cavanaugh C.M."/>
        </authorList>
    </citation>
    <scope>NUCLEOTIDE SEQUENCE [LARGE SCALE GENOMIC DNA]</scope>
    <source>
        <strain evidence="5">Sveles-Q1</strain>
    </source>
</reference>
<evidence type="ECO:0000256" key="3">
    <source>
        <dbReference type="ARBA" id="ARBA00022803"/>
    </source>
</evidence>
<dbReference type="InterPro" id="IPR019734">
    <property type="entry name" value="TPR_rpt"/>
</dbReference>
<dbReference type="Pfam" id="PF13469">
    <property type="entry name" value="Sulfotransfer_3"/>
    <property type="match status" value="1"/>
</dbReference>
<dbReference type="Gene3D" id="3.40.50.300">
    <property type="entry name" value="P-loop containing nucleotide triphosphate hydrolases"/>
    <property type="match status" value="1"/>
</dbReference>
<evidence type="ECO:0000256" key="2">
    <source>
        <dbReference type="ARBA" id="ARBA00022737"/>
    </source>
</evidence>
<dbReference type="Pfam" id="PF13181">
    <property type="entry name" value="TPR_8"/>
    <property type="match status" value="1"/>
</dbReference>
<keyword evidence="6" id="KW-1185">Reference proteome</keyword>
<dbReference type="GO" id="GO:0008476">
    <property type="term" value="F:protein-tyrosine sulfotransferase activity"/>
    <property type="evidence" value="ECO:0007669"/>
    <property type="project" value="InterPro"/>
</dbReference>
<dbReference type="Pfam" id="PF02810">
    <property type="entry name" value="SEC-C"/>
    <property type="match status" value="1"/>
</dbReference>
<dbReference type="InterPro" id="IPR026634">
    <property type="entry name" value="TPST-like"/>
</dbReference>
<dbReference type="Gene3D" id="3.10.450.50">
    <property type="match status" value="1"/>
</dbReference>
<evidence type="ECO:0000313" key="5">
    <source>
        <dbReference type="EMBL" id="OOZ40204.1"/>
    </source>
</evidence>
<dbReference type="SUPFAM" id="SSF103642">
    <property type="entry name" value="Sec-C motif"/>
    <property type="match status" value="1"/>
</dbReference>
<dbReference type="InterPro" id="IPR013105">
    <property type="entry name" value="TPR_2"/>
</dbReference>
<dbReference type="PANTHER" id="PTHR12788">
    <property type="entry name" value="PROTEIN-TYROSINE SULFOTRANSFERASE 2"/>
    <property type="match status" value="1"/>
</dbReference>
<dbReference type="Pfam" id="PF07719">
    <property type="entry name" value="TPR_2"/>
    <property type="match status" value="1"/>
</dbReference>
<evidence type="ECO:0000313" key="6">
    <source>
        <dbReference type="Proteomes" id="UP000191110"/>
    </source>
</evidence>
<dbReference type="AlphaFoldDB" id="A0A1T2L564"/>
<dbReference type="InterPro" id="IPR004027">
    <property type="entry name" value="SEC_C_motif"/>
</dbReference>
<dbReference type="Proteomes" id="UP000191110">
    <property type="component" value="Unassembled WGS sequence"/>
</dbReference>
<proteinExistence type="predicted"/>
<dbReference type="Gene3D" id="1.25.40.10">
    <property type="entry name" value="Tetratricopeptide repeat domain"/>
    <property type="match status" value="1"/>
</dbReference>
<dbReference type="SUPFAM" id="SSF48452">
    <property type="entry name" value="TPR-like"/>
    <property type="match status" value="1"/>
</dbReference>
<dbReference type="PROSITE" id="PS50005">
    <property type="entry name" value="TPR"/>
    <property type="match status" value="1"/>
</dbReference>
<keyword evidence="2" id="KW-0677">Repeat</keyword>
<sequence>MNQQQATTPTRNGPCPCGSGKKFKDCCGEIENSSVSRHQQSQKSGVPPHIIKHIEEGMSAAKALTDGGDQEAAEHRLQQLISEIPKAIDPLRMLVGLMKARKVSSDELVDLQARLVMLSPESDAFLCDAAQTLLNLKRYAEAERCARRAVGIRPTNPQAHNVLGMVLAEMHQPDGAEYHYKQALSQHIPVGKLCANLAFVLKQQGKIEESAAFYRKAVALEPDNAVNLLTWAKLEESLKHFDTAWDLVERARKVSSDKACLVLESTLLRREGRLEEALEKLNGIDVEDEKDVFLISYFNERAQVLDKLKRFDEAFVAIDQSNSLIRKTRESIYDSASNRTTVERYEQFYQARRIKEIPCCGNDPDVPEQATPLFIVGFPRSGTTMVEQILTSHPNISAGDELTYLWRISQLAPTLLGRRGEFPEFLSKLDQSTLEAGLKSLREYYLCNAIADRVVGSETKLFTDKMPLNEMHLGLINLIFNDAPIIHMIRHPLDVVLSSYFNDLTHGDNCSYSLVSAAQHYALIFELVEHYKANLDMRYHAVRYEDIVDNPETHIRELLEFVGEEWDDRCLDFHKNKRFARTASYAQVTEKLYTRSVFRYKNYRTQLEAIIPILEPAISALGYTVE</sequence>
<dbReference type="InterPro" id="IPR011990">
    <property type="entry name" value="TPR-like_helical_dom_sf"/>
</dbReference>
<comment type="caution">
    <text evidence="5">The sequence shown here is derived from an EMBL/GenBank/DDBJ whole genome shotgun (WGS) entry which is preliminary data.</text>
</comment>